<dbReference type="EMBL" id="KN831964">
    <property type="protein sequence ID" value="KIO06028.1"/>
    <property type="molecule type" value="Genomic_DNA"/>
</dbReference>
<dbReference type="InParanoid" id="A0A0C3JAF1"/>
<proteinExistence type="predicted"/>
<organism evidence="1 2">
    <name type="scientific">Pisolithus tinctorius Marx 270</name>
    <dbReference type="NCBI Taxonomy" id="870435"/>
    <lineage>
        <taxon>Eukaryota</taxon>
        <taxon>Fungi</taxon>
        <taxon>Dikarya</taxon>
        <taxon>Basidiomycota</taxon>
        <taxon>Agaricomycotina</taxon>
        <taxon>Agaricomycetes</taxon>
        <taxon>Agaricomycetidae</taxon>
        <taxon>Boletales</taxon>
        <taxon>Sclerodermatineae</taxon>
        <taxon>Pisolithaceae</taxon>
        <taxon>Pisolithus</taxon>
    </lineage>
</organism>
<sequence length="56" mass="6376">MPWPLSISQEGVLKAKEHIQKVTKKCTIEDTLMDIHKSNTDAITADTGKFNERTIY</sequence>
<name>A0A0C3JAF1_PISTI</name>
<dbReference type="HOGENOM" id="CLU_3015143_0_0_1"/>
<dbReference type="OrthoDB" id="2675673at2759"/>
<accession>A0A0C3JAF1</accession>
<evidence type="ECO:0000313" key="1">
    <source>
        <dbReference type="EMBL" id="KIO06028.1"/>
    </source>
</evidence>
<evidence type="ECO:0000313" key="2">
    <source>
        <dbReference type="Proteomes" id="UP000054217"/>
    </source>
</evidence>
<keyword evidence="2" id="KW-1185">Reference proteome</keyword>
<reference evidence="2" key="2">
    <citation type="submission" date="2015-01" db="EMBL/GenBank/DDBJ databases">
        <title>Evolutionary Origins and Diversification of the Mycorrhizal Mutualists.</title>
        <authorList>
            <consortium name="DOE Joint Genome Institute"/>
            <consortium name="Mycorrhizal Genomics Consortium"/>
            <person name="Kohler A."/>
            <person name="Kuo A."/>
            <person name="Nagy L.G."/>
            <person name="Floudas D."/>
            <person name="Copeland A."/>
            <person name="Barry K.W."/>
            <person name="Cichocki N."/>
            <person name="Veneault-Fourrey C."/>
            <person name="LaButti K."/>
            <person name="Lindquist E.A."/>
            <person name="Lipzen A."/>
            <person name="Lundell T."/>
            <person name="Morin E."/>
            <person name="Murat C."/>
            <person name="Riley R."/>
            <person name="Ohm R."/>
            <person name="Sun H."/>
            <person name="Tunlid A."/>
            <person name="Henrissat B."/>
            <person name="Grigoriev I.V."/>
            <person name="Hibbett D.S."/>
            <person name="Martin F."/>
        </authorList>
    </citation>
    <scope>NUCLEOTIDE SEQUENCE [LARGE SCALE GENOMIC DNA]</scope>
    <source>
        <strain evidence="2">Marx 270</strain>
    </source>
</reference>
<protein>
    <submittedName>
        <fullName evidence="1">Uncharacterized protein</fullName>
    </submittedName>
</protein>
<gene>
    <name evidence="1" type="ORF">M404DRAFT_24794</name>
</gene>
<reference evidence="1 2" key="1">
    <citation type="submission" date="2014-04" db="EMBL/GenBank/DDBJ databases">
        <authorList>
            <consortium name="DOE Joint Genome Institute"/>
            <person name="Kuo A."/>
            <person name="Kohler A."/>
            <person name="Costa M.D."/>
            <person name="Nagy L.G."/>
            <person name="Floudas D."/>
            <person name="Copeland A."/>
            <person name="Barry K.W."/>
            <person name="Cichocki N."/>
            <person name="Veneault-Fourrey C."/>
            <person name="LaButti K."/>
            <person name="Lindquist E.A."/>
            <person name="Lipzen A."/>
            <person name="Lundell T."/>
            <person name="Morin E."/>
            <person name="Murat C."/>
            <person name="Sun H."/>
            <person name="Tunlid A."/>
            <person name="Henrissat B."/>
            <person name="Grigoriev I.V."/>
            <person name="Hibbett D.S."/>
            <person name="Martin F."/>
            <person name="Nordberg H.P."/>
            <person name="Cantor M.N."/>
            <person name="Hua S.X."/>
        </authorList>
    </citation>
    <scope>NUCLEOTIDE SEQUENCE [LARGE SCALE GENOMIC DNA]</scope>
    <source>
        <strain evidence="1 2">Marx 270</strain>
    </source>
</reference>
<dbReference type="Proteomes" id="UP000054217">
    <property type="component" value="Unassembled WGS sequence"/>
</dbReference>
<dbReference type="AlphaFoldDB" id="A0A0C3JAF1"/>